<evidence type="ECO:0000313" key="3">
    <source>
        <dbReference type="Proteomes" id="UP000219281"/>
    </source>
</evidence>
<feature type="transmembrane region" description="Helical" evidence="1">
    <location>
        <begin position="108"/>
        <end position="125"/>
    </location>
</feature>
<feature type="transmembrane region" description="Helical" evidence="1">
    <location>
        <begin position="137"/>
        <end position="160"/>
    </location>
</feature>
<reference evidence="3" key="1">
    <citation type="submission" date="2017-09" db="EMBL/GenBank/DDBJ databases">
        <authorList>
            <person name="Varghese N."/>
            <person name="Submissions S."/>
        </authorList>
    </citation>
    <scope>NUCLEOTIDE SEQUENCE [LARGE SCALE GENOMIC DNA]</scope>
    <source>
        <strain evidence="3">CGMCC 1.12803</strain>
    </source>
</reference>
<dbReference type="Proteomes" id="UP000219281">
    <property type="component" value="Unassembled WGS sequence"/>
</dbReference>
<name>A0A286AD46_9SPHI</name>
<protein>
    <submittedName>
        <fullName evidence="2">Hemolysin III</fullName>
    </submittedName>
</protein>
<feature type="transmembrane region" description="Helical" evidence="1">
    <location>
        <begin position="26"/>
        <end position="43"/>
    </location>
</feature>
<keyword evidence="3" id="KW-1185">Reference proteome</keyword>
<dbReference type="EMBL" id="OCMT01000004">
    <property type="protein sequence ID" value="SOD19830.1"/>
    <property type="molecule type" value="Genomic_DNA"/>
</dbReference>
<feature type="transmembrane region" description="Helical" evidence="1">
    <location>
        <begin position="196"/>
        <end position="215"/>
    </location>
</feature>
<proteinExistence type="predicted"/>
<dbReference type="OrthoDB" id="946254at2"/>
<feature type="transmembrane region" description="Helical" evidence="1">
    <location>
        <begin position="167"/>
        <end position="184"/>
    </location>
</feature>
<evidence type="ECO:0000313" key="2">
    <source>
        <dbReference type="EMBL" id="SOD19830.1"/>
    </source>
</evidence>
<dbReference type="RefSeq" id="WP_097133338.1">
    <property type="nucleotide sequence ID" value="NZ_OCMT01000004.1"/>
</dbReference>
<feature type="transmembrane region" description="Helical" evidence="1">
    <location>
        <begin position="79"/>
        <end position="101"/>
    </location>
</feature>
<accession>A0A286AD46</accession>
<keyword evidence="1" id="KW-1133">Transmembrane helix</keyword>
<organism evidence="2 3">
    <name type="scientific">Pedobacter xixiisoli</name>
    <dbReference type="NCBI Taxonomy" id="1476464"/>
    <lineage>
        <taxon>Bacteria</taxon>
        <taxon>Pseudomonadati</taxon>
        <taxon>Bacteroidota</taxon>
        <taxon>Sphingobacteriia</taxon>
        <taxon>Sphingobacteriales</taxon>
        <taxon>Sphingobacteriaceae</taxon>
        <taxon>Pedobacter</taxon>
    </lineage>
</organism>
<evidence type="ECO:0000256" key="1">
    <source>
        <dbReference type="SAM" id="Phobius"/>
    </source>
</evidence>
<gene>
    <name evidence="2" type="ORF">SAMN06297358_3536</name>
</gene>
<dbReference type="AlphaFoldDB" id="A0A286AD46"/>
<feature type="transmembrane region" description="Helical" evidence="1">
    <location>
        <begin position="55"/>
        <end position="73"/>
    </location>
</feature>
<keyword evidence="1" id="KW-0472">Membrane</keyword>
<keyword evidence="1" id="KW-0812">Transmembrane</keyword>
<sequence length="227" mass="26102">MPINQLPPDGGMLYTETNMAQLFPEPLNAITAVFFLFIAIFWTIKIKGNFKANPFLTYCLILLYIGGIGGTVYHSLRQWSVFIMMDWLPIMLLCVSAGIYFLAQSTRWYYAVLMVFGYAGLQFALRDLLTAENAHLFININYAMMALLVLVPVLIHLIYTKWKAGKWVGFALLSFAFALTFRIADKWEWVSFGTHFLWHSFGAIATYCMFNYIYLTQQKRTELSATV</sequence>